<accession>A0A8J5MVD0</accession>
<dbReference type="AlphaFoldDB" id="A0A8J5MVD0"/>
<evidence type="ECO:0000256" key="1">
    <source>
        <dbReference type="SAM" id="SignalP"/>
    </source>
</evidence>
<reference evidence="2" key="1">
    <citation type="journal article" date="2021" name="Sci. Adv.">
        <title>The American lobster genome reveals insights on longevity, neural, and immune adaptations.</title>
        <authorList>
            <person name="Polinski J.M."/>
            <person name="Zimin A.V."/>
            <person name="Clark K.F."/>
            <person name="Kohn A.B."/>
            <person name="Sadowski N."/>
            <person name="Timp W."/>
            <person name="Ptitsyn A."/>
            <person name="Khanna P."/>
            <person name="Romanova D.Y."/>
            <person name="Williams P."/>
            <person name="Greenwood S.J."/>
            <person name="Moroz L.L."/>
            <person name="Walt D.R."/>
            <person name="Bodnar A.G."/>
        </authorList>
    </citation>
    <scope>NUCLEOTIDE SEQUENCE</scope>
    <source>
        <strain evidence="2">GMGI-L3</strain>
    </source>
</reference>
<feature type="signal peptide" evidence="1">
    <location>
        <begin position="1"/>
        <end position="18"/>
    </location>
</feature>
<evidence type="ECO:0000313" key="2">
    <source>
        <dbReference type="EMBL" id="KAG7164404.1"/>
    </source>
</evidence>
<sequence>MGGGVLVNLAALCVLVAGQGDRQPQAISTVTGYDTFKPQCSGGFSVRKAVPATYKAPTILNFQVR</sequence>
<organism evidence="2 3">
    <name type="scientific">Homarus americanus</name>
    <name type="common">American lobster</name>
    <dbReference type="NCBI Taxonomy" id="6706"/>
    <lineage>
        <taxon>Eukaryota</taxon>
        <taxon>Metazoa</taxon>
        <taxon>Ecdysozoa</taxon>
        <taxon>Arthropoda</taxon>
        <taxon>Crustacea</taxon>
        <taxon>Multicrustacea</taxon>
        <taxon>Malacostraca</taxon>
        <taxon>Eumalacostraca</taxon>
        <taxon>Eucarida</taxon>
        <taxon>Decapoda</taxon>
        <taxon>Pleocyemata</taxon>
        <taxon>Astacidea</taxon>
        <taxon>Nephropoidea</taxon>
        <taxon>Nephropidae</taxon>
        <taxon>Homarus</taxon>
    </lineage>
</organism>
<feature type="chain" id="PRO_5035241051" evidence="1">
    <location>
        <begin position="19"/>
        <end position="65"/>
    </location>
</feature>
<dbReference type="Proteomes" id="UP000747542">
    <property type="component" value="Unassembled WGS sequence"/>
</dbReference>
<gene>
    <name evidence="2" type="ORF">Hamer_G003597</name>
</gene>
<keyword evidence="1" id="KW-0732">Signal</keyword>
<comment type="caution">
    <text evidence="2">The sequence shown here is derived from an EMBL/GenBank/DDBJ whole genome shotgun (WGS) entry which is preliminary data.</text>
</comment>
<feature type="non-terminal residue" evidence="2">
    <location>
        <position position="65"/>
    </location>
</feature>
<protein>
    <submittedName>
        <fullName evidence="2">Uncharacterized protein</fullName>
    </submittedName>
</protein>
<dbReference type="EMBL" id="JAHLQT010025476">
    <property type="protein sequence ID" value="KAG7164404.1"/>
    <property type="molecule type" value="Genomic_DNA"/>
</dbReference>
<keyword evidence="3" id="KW-1185">Reference proteome</keyword>
<proteinExistence type="predicted"/>
<evidence type="ECO:0000313" key="3">
    <source>
        <dbReference type="Proteomes" id="UP000747542"/>
    </source>
</evidence>
<name>A0A8J5MVD0_HOMAM</name>